<evidence type="ECO:0000313" key="3">
    <source>
        <dbReference type="Proteomes" id="UP001196565"/>
    </source>
</evidence>
<keyword evidence="3" id="KW-1185">Reference proteome</keyword>
<name>A0ABS7A9D2_9PROT</name>
<accession>A0ABS7A9D2</accession>
<dbReference type="InterPro" id="IPR015330">
    <property type="entry name" value="DNA_primase/pol_bifunc_N"/>
</dbReference>
<dbReference type="Pfam" id="PF08707">
    <property type="entry name" value="PriCT_2"/>
    <property type="match status" value="1"/>
</dbReference>
<dbReference type="EMBL" id="JAHYBZ010000004">
    <property type="protein sequence ID" value="MBW6398906.1"/>
    <property type="molecule type" value="Genomic_DNA"/>
</dbReference>
<dbReference type="SUPFAM" id="SSF56747">
    <property type="entry name" value="Prim-pol domain"/>
    <property type="match status" value="1"/>
</dbReference>
<gene>
    <name evidence="2" type="ORF">KPL78_13665</name>
</gene>
<dbReference type="RefSeq" id="WP_219763501.1">
    <property type="nucleotide sequence ID" value="NZ_JAHYBZ010000004.1"/>
</dbReference>
<feature type="domain" description="DNA primase/polymerase bifunctional N-terminal" evidence="1">
    <location>
        <begin position="11"/>
        <end position="173"/>
    </location>
</feature>
<dbReference type="Pfam" id="PF09250">
    <property type="entry name" value="Prim-Pol"/>
    <property type="match status" value="1"/>
</dbReference>
<proteinExistence type="predicted"/>
<dbReference type="InterPro" id="IPR014819">
    <property type="entry name" value="PriCT_2"/>
</dbReference>
<evidence type="ECO:0000259" key="1">
    <source>
        <dbReference type="SMART" id="SM00943"/>
    </source>
</evidence>
<dbReference type="CDD" id="cd04859">
    <property type="entry name" value="Prim_Pol"/>
    <property type="match status" value="1"/>
</dbReference>
<organism evidence="2 3">
    <name type="scientific">Roseomonas alba</name>
    <dbReference type="NCBI Taxonomy" id="2846776"/>
    <lineage>
        <taxon>Bacteria</taxon>
        <taxon>Pseudomonadati</taxon>
        <taxon>Pseudomonadota</taxon>
        <taxon>Alphaproteobacteria</taxon>
        <taxon>Acetobacterales</taxon>
        <taxon>Roseomonadaceae</taxon>
        <taxon>Roseomonas</taxon>
    </lineage>
</organism>
<dbReference type="SMART" id="SM00943">
    <property type="entry name" value="Prim-Pol"/>
    <property type="match status" value="1"/>
</dbReference>
<dbReference type="Proteomes" id="UP001196565">
    <property type="component" value="Unassembled WGS sequence"/>
</dbReference>
<dbReference type="Pfam" id="PF13148">
    <property type="entry name" value="DUF3987"/>
    <property type="match status" value="1"/>
</dbReference>
<dbReference type="InterPro" id="IPR025048">
    <property type="entry name" value="DUF3987"/>
</dbReference>
<sequence>MTDASFMAEHGARLVDNGYPVIPIMPGAKVPGRFSMGEWTPYPDWMRHADRPTKPFEIDIWRRWPGCGVGIACGAVVGLDIDVTDAALAIQLTDLATEMLGETPCLRIGQAPKRLLVYRTEMPFAGRKRHPLEVLARGQQFVAHAIHPGTGKPYSWPQDSLLDVPLASMPAVAEDQVMAWLDQAYALIPAEMKPRTLISDSAPAGAWKGPSDPHGTFEAVQAALQFIPNEDVDGASWITMGAAIKAALGEEGRQLWLDWSRQSSKSGASGRGDTPERRWKTLRPHSIGAGSIYAMAIERGWVPSPEVTLNATAAERAAQPHPAAGLLAKVANAAPTPAPPTYRVPPDLLEVDGALKLFVDYATSTAVSPQPFLALGAGLCLLGVVAGRRYRTPTDLRSNLYAIGIADSGGGKDHARRCAKRALYAAGLDRYLGGEDLASSAGLLASLQMHPSRLFQVDEFGQFLRLVLAPRAPFHKAAIWTELTKLYTSASEAYIGAEYADQKAKPRVTLHQPCACLWGVTVPGPFWKAIEGGALSDGSLARFLIFLTEDDYPAPVEHPADAEPTAALVTMLQAIAGGVPGHDHGGNLAEAMQASAPVRPYVVPLTPDAEAAMSAVRHDATERLRSHKGSFATALFGRYAENTAKLAMLAAISRDPAQPTTVVRDVTWAARLVEHSIGTLLREAERRVSDNDTEAKHKRLLEIVRDGGRQSRSDITRRSQFLSRREREEILASLIEAGLVIAEQEPGATKPTTFYSAVSPAWPARATEASP</sequence>
<reference evidence="2 3" key="1">
    <citation type="submission" date="2021-07" db="EMBL/GenBank/DDBJ databases">
        <authorList>
            <person name="So Y."/>
        </authorList>
    </citation>
    <scope>NUCLEOTIDE SEQUENCE [LARGE SCALE GENOMIC DNA]</scope>
    <source>
        <strain evidence="2 3">HJA6</strain>
    </source>
</reference>
<comment type="caution">
    <text evidence="2">The sequence shown here is derived from an EMBL/GenBank/DDBJ whole genome shotgun (WGS) entry which is preliminary data.</text>
</comment>
<evidence type="ECO:0000313" key="2">
    <source>
        <dbReference type="EMBL" id="MBW6398906.1"/>
    </source>
</evidence>
<protein>
    <submittedName>
        <fullName evidence="2">Bifunctional DNA primase/polymerase</fullName>
    </submittedName>
</protein>